<dbReference type="PANTHER" id="PTHR31283">
    <property type="entry name" value="EKC/KEOPS COMPLEX SUBUNIT PCC1 FAMILY MEMBER"/>
    <property type="match status" value="1"/>
</dbReference>
<accession>Q2HD30</accession>
<dbReference type="Pfam" id="PF09341">
    <property type="entry name" value="Pcc1"/>
    <property type="match status" value="1"/>
</dbReference>
<dbReference type="Gene3D" id="3.30.310.50">
    <property type="entry name" value="Alpha-D-phosphohexomutase, C-terminal domain"/>
    <property type="match status" value="1"/>
</dbReference>
<organism evidence="2 3">
    <name type="scientific">Chaetomium globosum (strain ATCC 6205 / CBS 148.51 / DSM 1962 / NBRC 6347 / NRRL 1970)</name>
    <name type="common">Soil fungus</name>
    <dbReference type="NCBI Taxonomy" id="306901"/>
    <lineage>
        <taxon>Eukaryota</taxon>
        <taxon>Fungi</taxon>
        <taxon>Dikarya</taxon>
        <taxon>Ascomycota</taxon>
        <taxon>Pezizomycotina</taxon>
        <taxon>Sordariomycetes</taxon>
        <taxon>Sordariomycetidae</taxon>
        <taxon>Sordariales</taxon>
        <taxon>Chaetomiaceae</taxon>
        <taxon>Chaetomium</taxon>
    </lineage>
</organism>
<dbReference type="EMBL" id="CH408029">
    <property type="protein sequence ID" value="EAQ93639.1"/>
    <property type="molecule type" value="Genomic_DNA"/>
</dbReference>
<comment type="similarity">
    <text evidence="1">Belongs to the CTAG/PCC1 family.</text>
</comment>
<dbReference type="GO" id="GO:0070525">
    <property type="term" value="P:tRNA threonylcarbamoyladenosine metabolic process"/>
    <property type="evidence" value="ECO:0007669"/>
    <property type="project" value="TreeGrafter"/>
</dbReference>
<evidence type="ECO:0000313" key="3">
    <source>
        <dbReference type="Proteomes" id="UP000001056"/>
    </source>
</evidence>
<dbReference type="HOGENOM" id="CLU_1272129_0_0_1"/>
<proteinExistence type="inferred from homology"/>
<dbReference type="RefSeq" id="XP_001221095.1">
    <property type="nucleotide sequence ID" value="XM_001221094.1"/>
</dbReference>
<evidence type="ECO:0008006" key="4">
    <source>
        <dbReference type="Google" id="ProtNLM"/>
    </source>
</evidence>
<sequence length="217" mass="23179">MGDVFSSRPVVMACFRVSSVLGARSQSQSSNLRQGYCRHGNNTGQAAGQLAWWSLTDRGDLRTPFCAPVILSQSQRLPHQCSAGIRTSSSVTTPRRNPLTARVVGASTAMATDTSNGFPCALTLDVPFPNARLASVALQALRVDKELSSLVKRNLSAVATEGSLDPTVLRIEYKAATNRMLRVAANSFLDSLALVLEVQEELDVDAVEARQAEGTSG</sequence>
<dbReference type="Proteomes" id="UP000001056">
    <property type="component" value="Unassembled WGS sequence"/>
</dbReference>
<evidence type="ECO:0000313" key="2">
    <source>
        <dbReference type="EMBL" id="EAQ93639.1"/>
    </source>
</evidence>
<dbReference type="PANTHER" id="PTHR31283:SF5">
    <property type="entry name" value="EKC_KEOPS COMPLEX SUBUNIT LAGE3"/>
    <property type="match status" value="1"/>
</dbReference>
<dbReference type="eggNOG" id="ENOG502SBSA">
    <property type="taxonomic scope" value="Eukaryota"/>
</dbReference>
<dbReference type="GO" id="GO:0000408">
    <property type="term" value="C:EKC/KEOPS complex"/>
    <property type="evidence" value="ECO:0007669"/>
    <property type="project" value="TreeGrafter"/>
</dbReference>
<dbReference type="OrthoDB" id="10025739at2759"/>
<dbReference type="InterPro" id="IPR015419">
    <property type="entry name" value="CTAG/Pcc1"/>
</dbReference>
<name>Q2HD30_CHAGB</name>
<dbReference type="VEuPathDB" id="FungiDB:CHGG_01874"/>
<evidence type="ECO:0000256" key="1">
    <source>
        <dbReference type="ARBA" id="ARBA00007073"/>
    </source>
</evidence>
<dbReference type="AlphaFoldDB" id="Q2HD30"/>
<gene>
    <name evidence="2" type="ORF">CHGG_01874</name>
</gene>
<reference evidence="3" key="1">
    <citation type="journal article" date="2015" name="Genome Announc.">
        <title>Draft genome sequence of the cellulolytic fungus Chaetomium globosum.</title>
        <authorList>
            <person name="Cuomo C.A."/>
            <person name="Untereiner W.A."/>
            <person name="Ma L.-J."/>
            <person name="Grabherr M."/>
            <person name="Birren B.W."/>
        </authorList>
    </citation>
    <scope>NUCLEOTIDE SEQUENCE [LARGE SCALE GENOMIC DNA]</scope>
    <source>
        <strain evidence="3">ATCC 6205 / CBS 148.51 / DSM 1962 / NBRC 6347 / NRRL 1970</strain>
    </source>
</reference>
<dbReference type="InParanoid" id="Q2HD30"/>
<keyword evidence="3" id="KW-1185">Reference proteome</keyword>
<dbReference type="GeneID" id="4386218"/>
<protein>
    <recommendedName>
        <fullName evidence="4">Transcription factor Pcc1</fullName>
    </recommendedName>
</protein>